<evidence type="ECO:0000313" key="12">
    <source>
        <dbReference type="Proteomes" id="UP000283738"/>
    </source>
</evidence>
<keyword evidence="2" id="KW-0812">Transmembrane</keyword>
<feature type="compositionally biased region" description="Acidic residues" evidence="1">
    <location>
        <begin position="142"/>
        <end position="168"/>
    </location>
</feature>
<dbReference type="EMBL" id="QSIQ01000008">
    <property type="protein sequence ID" value="RHD04033.1"/>
    <property type="molecule type" value="Genomic_DNA"/>
</dbReference>
<proteinExistence type="predicted"/>
<protein>
    <submittedName>
        <fullName evidence="3">Uncharacterized protein</fullName>
    </submittedName>
</protein>
<dbReference type="EMBL" id="QRTF01000035">
    <property type="protein sequence ID" value="RGQ46339.1"/>
    <property type="molecule type" value="Genomic_DNA"/>
</dbReference>
<evidence type="ECO:0000313" key="7">
    <source>
        <dbReference type="EMBL" id="RHF83102.1"/>
    </source>
</evidence>
<keyword evidence="2" id="KW-1133">Transmembrane helix</keyword>
<evidence type="ECO:0000313" key="8">
    <source>
        <dbReference type="Proteomes" id="UP000049828"/>
    </source>
</evidence>
<evidence type="ECO:0000313" key="4">
    <source>
        <dbReference type="EMBL" id="CUM82186.1"/>
    </source>
</evidence>
<evidence type="ECO:0000313" key="9">
    <source>
        <dbReference type="Proteomes" id="UP000095453"/>
    </source>
</evidence>
<feature type="compositionally biased region" description="Acidic residues" evidence="1">
    <location>
        <begin position="231"/>
        <end position="240"/>
    </location>
</feature>
<dbReference type="Proteomes" id="UP000049828">
    <property type="component" value="Unassembled WGS sequence"/>
</dbReference>
<dbReference type="EMBL" id="CVRS01000096">
    <property type="protein sequence ID" value="CRL41895.1"/>
    <property type="molecule type" value="Genomic_DNA"/>
</dbReference>
<feature type="transmembrane region" description="Helical" evidence="2">
    <location>
        <begin position="320"/>
        <end position="338"/>
    </location>
</feature>
<accession>A0A0M6WWB7</accession>
<name>A0A0M6WWB7_9FIRM</name>
<dbReference type="Proteomes" id="UP000283701">
    <property type="component" value="Unassembled WGS sequence"/>
</dbReference>
<reference evidence="3" key="1">
    <citation type="submission" date="2015-05" db="EMBL/GenBank/DDBJ databases">
        <authorList>
            <person name="Wang D.B."/>
            <person name="Wang M."/>
        </authorList>
    </citation>
    <scope>NUCLEOTIDE SEQUENCE [LARGE SCALE GENOMIC DNA]</scope>
    <source>
        <strain evidence="3">L1-83</strain>
    </source>
</reference>
<organism evidence="3 8">
    <name type="scientific">Roseburia inulinivorans</name>
    <dbReference type="NCBI Taxonomy" id="360807"/>
    <lineage>
        <taxon>Bacteria</taxon>
        <taxon>Bacillati</taxon>
        <taxon>Bacillota</taxon>
        <taxon>Clostridia</taxon>
        <taxon>Lachnospirales</taxon>
        <taxon>Lachnospiraceae</taxon>
        <taxon>Roseburia</taxon>
    </lineage>
</organism>
<reference evidence="8" key="2">
    <citation type="submission" date="2015-05" db="EMBL/GenBank/DDBJ databases">
        <authorList>
            <consortium name="Pathogen Informatics"/>
        </authorList>
    </citation>
    <scope>NUCLEOTIDE SEQUENCE [LARGE SCALE GENOMIC DNA]</scope>
    <source>
        <strain evidence="4 9">2789STDY5608887</strain>
        <strain evidence="8">L1-83</strain>
    </source>
</reference>
<evidence type="ECO:0000313" key="5">
    <source>
        <dbReference type="EMBL" id="RGQ46339.1"/>
    </source>
</evidence>
<feature type="region of interest" description="Disordered" evidence="1">
    <location>
        <begin position="1"/>
        <end position="54"/>
    </location>
</feature>
<gene>
    <name evidence="7" type="ORF">DW654_11600</name>
    <name evidence="6" type="ORF">DW813_06610</name>
    <name evidence="5" type="ORF">DWY96_13390</name>
    <name evidence="4" type="ORF">ERS852444_00648</name>
    <name evidence="3" type="ORF">RIL183_30181</name>
</gene>
<reference evidence="10 11" key="3">
    <citation type="submission" date="2018-08" db="EMBL/GenBank/DDBJ databases">
        <title>A genome reference for cultivated species of the human gut microbiota.</title>
        <authorList>
            <person name="Zou Y."/>
            <person name="Xue W."/>
            <person name="Luo G."/>
        </authorList>
    </citation>
    <scope>NUCLEOTIDE SEQUENCE [LARGE SCALE GENOMIC DNA]</scope>
    <source>
        <strain evidence="5 12">AF28-15</strain>
        <strain evidence="7 11">AM23-23AC</strain>
        <strain evidence="6 10">AM32-8LB</strain>
    </source>
</reference>
<dbReference type="GeneID" id="75163572"/>
<evidence type="ECO:0000313" key="6">
    <source>
        <dbReference type="EMBL" id="RHD04033.1"/>
    </source>
</evidence>
<keyword evidence="2" id="KW-0472">Membrane</keyword>
<dbReference type="Proteomes" id="UP000095453">
    <property type="component" value="Unassembled WGS sequence"/>
</dbReference>
<feature type="compositionally biased region" description="Basic residues" evidence="1">
    <location>
        <begin position="274"/>
        <end position="287"/>
    </location>
</feature>
<dbReference type="EMBL" id="QRHP01000013">
    <property type="protein sequence ID" value="RHF83102.1"/>
    <property type="molecule type" value="Genomic_DNA"/>
</dbReference>
<dbReference type="Proteomes" id="UP000266391">
    <property type="component" value="Unassembled WGS sequence"/>
</dbReference>
<dbReference type="STRING" id="360807.ERS852392_03250"/>
<dbReference type="Proteomes" id="UP000283738">
    <property type="component" value="Unassembled WGS sequence"/>
</dbReference>
<keyword evidence="8" id="KW-1185">Reference proteome</keyword>
<evidence type="ECO:0000313" key="11">
    <source>
        <dbReference type="Proteomes" id="UP000283701"/>
    </source>
</evidence>
<dbReference type="EMBL" id="CYXX01000003">
    <property type="protein sequence ID" value="CUM82186.1"/>
    <property type="molecule type" value="Genomic_DNA"/>
</dbReference>
<evidence type="ECO:0000313" key="3">
    <source>
        <dbReference type="EMBL" id="CRL41895.1"/>
    </source>
</evidence>
<feature type="compositionally biased region" description="Basic and acidic residues" evidence="1">
    <location>
        <begin position="32"/>
        <end position="47"/>
    </location>
</feature>
<feature type="compositionally biased region" description="Basic residues" evidence="1">
    <location>
        <begin position="295"/>
        <end position="306"/>
    </location>
</feature>
<dbReference type="RefSeq" id="WP_055040212.1">
    <property type="nucleotide sequence ID" value="NZ_CAKZTK010000053.1"/>
</dbReference>
<feature type="compositionally biased region" description="Basic and acidic residues" evidence="1">
    <location>
        <begin position="258"/>
        <end position="273"/>
    </location>
</feature>
<sequence>MNESENYLDQLLNAVDGRSDLNDSDPVNPEEIESKEQMPQKSTRETIDIPDSNDLFMDQFEQELRKDNDPDEFLKQFEQELDRDESSQGVTKATQPMLDDIDQIMESVNQEAANDTAEMETSAVEKTAEQKEDTAEVKNDEGASEDGIDDLAIDDIGIDDFGLDDPETENEKAVSDEDDELMKILSGTGEDSEIPEADNAKAEVQPDDGGKEEKKPKKQGFLAKLSKLLFGDDEPDEEEISGMQAEPAVTEMSMDDMDILKELEGSSDDDKKGKKEKKKKEKKKKEKAPKQPKEKKVKPKKEKKPKPPAEPDNTPPLPKVPVILVFVMAASILVLVLAGTHLLGYSNSFADADQAFAEGRYSDAFQAVAGEKVKEKDTDTYEKYRITAMVSAEYEAYESMMDAEVYDMALDSLIRTVQRYDKYLQDAETYGCRGEFDKIESAAETALQQDFGLTAEDARTMYALSNKETYSREIYKVLEKAGLSEVTE</sequence>
<feature type="compositionally biased region" description="Basic and acidic residues" evidence="1">
    <location>
        <begin position="126"/>
        <end position="141"/>
    </location>
</feature>
<evidence type="ECO:0000256" key="2">
    <source>
        <dbReference type="SAM" id="Phobius"/>
    </source>
</evidence>
<evidence type="ECO:0000313" key="10">
    <source>
        <dbReference type="Proteomes" id="UP000266391"/>
    </source>
</evidence>
<dbReference type="AlphaFoldDB" id="A0A0M6WWB7"/>
<feature type="region of interest" description="Disordered" evidence="1">
    <location>
        <begin position="111"/>
        <end position="316"/>
    </location>
</feature>
<dbReference type="OrthoDB" id="2025704at2"/>
<evidence type="ECO:0000256" key="1">
    <source>
        <dbReference type="SAM" id="MobiDB-lite"/>
    </source>
</evidence>